<evidence type="ECO:0000259" key="8">
    <source>
        <dbReference type="Pfam" id="PF08439"/>
    </source>
</evidence>
<gene>
    <name evidence="9" type="ORF">ET33_16650</name>
</gene>
<feature type="domain" description="Peptidase M3A/M3B catalytic" evidence="7">
    <location>
        <begin position="203"/>
        <end position="581"/>
    </location>
</feature>
<accession>A0A081NYC6</accession>
<evidence type="ECO:0000256" key="5">
    <source>
        <dbReference type="ARBA" id="ARBA00023049"/>
    </source>
</evidence>
<keyword evidence="1 6" id="KW-0645">Protease</keyword>
<keyword evidence="5 6" id="KW-0482">Metalloprotease</keyword>
<proteinExistence type="inferred from homology"/>
<keyword evidence="10" id="KW-1185">Reference proteome</keyword>
<dbReference type="Pfam" id="PF08439">
    <property type="entry name" value="Peptidase_M3_N"/>
    <property type="match status" value="1"/>
</dbReference>
<keyword evidence="4 6" id="KW-0862">Zinc</keyword>
<dbReference type="InterPro" id="IPR001333">
    <property type="entry name" value="Peptidase_M32_Taq"/>
</dbReference>
<evidence type="ECO:0000256" key="1">
    <source>
        <dbReference type="ARBA" id="ARBA00022670"/>
    </source>
</evidence>
<comment type="similarity">
    <text evidence="6">Belongs to the peptidase M3 family.</text>
</comment>
<dbReference type="PANTHER" id="PTHR34217">
    <property type="entry name" value="METAL-DEPENDENT CARBOXYPEPTIDASE"/>
    <property type="match status" value="1"/>
</dbReference>
<dbReference type="MEROPS" id="M03.A08"/>
<dbReference type="AlphaFoldDB" id="A0A081NYC6"/>
<evidence type="ECO:0000256" key="3">
    <source>
        <dbReference type="ARBA" id="ARBA00022801"/>
    </source>
</evidence>
<dbReference type="EMBL" id="JNVM01000022">
    <property type="protein sequence ID" value="KEQ23449.1"/>
    <property type="molecule type" value="Genomic_DNA"/>
</dbReference>
<dbReference type="Proteomes" id="UP000028123">
    <property type="component" value="Unassembled WGS sequence"/>
</dbReference>
<comment type="caution">
    <text evidence="9">The sequence shown here is derived from an EMBL/GenBank/DDBJ whole genome shotgun (WGS) entry which is preliminary data.</text>
</comment>
<dbReference type="InterPro" id="IPR001567">
    <property type="entry name" value="Pept_M3A_M3B_dom"/>
</dbReference>
<dbReference type="NCBIfam" id="TIGR02290">
    <property type="entry name" value="M3_fam_3"/>
    <property type="match status" value="1"/>
</dbReference>
<evidence type="ECO:0000313" key="9">
    <source>
        <dbReference type="EMBL" id="KEQ23449.1"/>
    </source>
</evidence>
<dbReference type="OrthoDB" id="9769691at2"/>
<dbReference type="Pfam" id="PF01432">
    <property type="entry name" value="Peptidase_M3"/>
    <property type="match status" value="1"/>
</dbReference>
<dbReference type="InterPro" id="IPR013647">
    <property type="entry name" value="OligopepF_N_dom"/>
</dbReference>
<keyword evidence="3 6" id="KW-0378">Hydrolase</keyword>
<evidence type="ECO:0000259" key="7">
    <source>
        <dbReference type="Pfam" id="PF01432"/>
    </source>
</evidence>
<dbReference type="InterPro" id="IPR011977">
    <property type="entry name" value="Pept_M3B_clade3"/>
</dbReference>
<evidence type="ECO:0000256" key="4">
    <source>
        <dbReference type="ARBA" id="ARBA00022833"/>
    </source>
</evidence>
<evidence type="ECO:0000313" key="10">
    <source>
        <dbReference type="Proteomes" id="UP000028123"/>
    </source>
</evidence>
<keyword evidence="2 6" id="KW-0479">Metal-binding</keyword>
<dbReference type="CDD" id="cd09607">
    <property type="entry name" value="M3B_PepF"/>
    <property type="match status" value="1"/>
</dbReference>
<sequence length="598" mass="68639">MNQPLQQTWDLDVFFPGGSNSPEFEQYLNVLEADTNRFRSELDALPSPQTAEAAAALQGFVERLQDLQKRLRQAAAFIGCLSAQNQADRGAIRLGGRLDGIQANYQSAMTRFDVLLAEMPDSVFAQWVGSEAMAALAFNLEERRTNVKDKLPLEQETLVNDLAVDGYNGWSALYDTIVKQIRLPYEKDGNTVMLSAGQFFNQMLKEPDRQKRERLFRQWEETWAAQEDFCADTLNRIAGFRLQLYKHRGWDSVLREPLQINRMTDKTLQTMWDVIEKNKPVFIAYLERVAKLMGTERLAWSDLNAPLEGKDTNVSYDEAAVMIEEQFRRFSPQLADFTERAFEERWVEAEDRPGKRPGGFCTSFPVSKQSRIFMTYSGAGNLSTLAHELGHAFHQHVMNELPPMTQRYAMNVAETASTFAELIVSDASLKQAETRERKLFLLKDKIQRAVTFFMDIHARFLFETRFYEERKSGLVDPDRLNELMIEAQKDAFCGALSKYHPHFWAAKLHFYKTGVPFYNFPYTFGFLFSSGIYSLARQEGESFEAKYIALLQDTGRLTVEQLASKHLGVDLEQPEFWQQAVDLSIEDVKQFLALTEEG</sequence>
<protein>
    <submittedName>
        <fullName evidence="9">Oligoendopeptidase</fullName>
    </submittedName>
</protein>
<dbReference type="SUPFAM" id="SSF55486">
    <property type="entry name" value="Metalloproteases ('zincins'), catalytic domain"/>
    <property type="match status" value="1"/>
</dbReference>
<dbReference type="GO" id="GO:0006508">
    <property type="term" value="P:proteolysis"/>
    <property type="evidence" value="ECO:0007669"/>
    <property type="project" value="UniProtKB-KW"/>
</dbReference>
<dbReference type="RefSeq" id="WP_036688685.1">
    <property type="nucleotide sequence ID" value="NZ_JNVM01000022.1"/>
</dbReference>
<feature type="domain" description="Oligopeptidase F N-terminal" evidence="8">
    <location>
        <begin position="116"/>
        <end position="181"/>
    </location>
</feature>
<name>A0A081NYC6_9BACL</name>
<dbReference type="GO" id="GO:0004181">
    <property type="term" value="F:metallocarboxypeptidase activity"/>
    <property type="evidence" value="ECO:0007669"/>
    <property type="project" value="InterPro"/>
</dbReference>
<dbReference type="Gene3D" id="1.10.1370.20">
    <property type="entry name" value="Oligoendopeptidase f, C-terminal domain"/>
    <property type="match status" value="1"/>
</dbReference>
<organism evidence="9 10">
    <name type="scientific">Paenibacillus tyrfis</name>
    <dbReference type="NCBI Taxonomy" id="1501230"/>
    <lineage>
        <taxon>Bacteria</taxon>
        <taxon>Bacillati</taxon>
        <taxon>Bacillota</taxon>
        <taxon>Bacilli</taxon>
        <taxon>Bacillales</taxon>
        <taxon>Paenibacillaceae</taxon>
        <taxon>Paenibacillus</taxon>
    </lineage>
</organism>
<dbReference type="InterPro" id="IPR034006">
    <property type="entry name" value="M3B_PepF_2"/>
</dbReference>
<reference evidence="9 10" key="1">
    <citation type="submission" date="2014-06" db="EMBL/GenBank/DDBJ databases">
        <title>Draft genome sequence of Paenibacillus sp. MSt1.</title>
        <authorList>
            <person name="Aw Y.K."/>
            <person name="Ong K.S."/>
            <person name="Gan H.M."/>
            <person name="Lee S.M."/>
        </authorList>
    </citation>
    <scope>NUCLEOTIDE SEQUENCE [LARGE SCALE GENOMIC DNA]</scope>
    <source>
        <strain evidence="9 10">MSt1</strain>
    </source>
</reference>
<dbReference type="PANTHER" id="PTHR34217:SF1">
    <property type="entry name" value="CARBOXYPEPTIDASE 1"/>
    <property type="match status" value="1"/>
</dbReference>
<evidence type="ECO:0000256" key="6">
    <source>
        <dbReference type="RuleBase" id="RU003435"/>
    </source>
</evidence>
<dbReference type="Gene3D" id="1.20.140.70">
    <property type="entry name" value="Oligopeptidase f, N-terminal domain"/>
    <property type="match status" value="1"/>
</dbReference>
<evidence type="ECO:0000256" key="2">
    <source>
        <dbReference type="ARBA" id="ARBA00022723"/>
    </source>
</evidence>
<dbReference type="GO" id="GO:0004222">
    <property type="term" value="F:metalloendopeptidase activity"/>
    <property type="evidence" value="ECO:0007669"/>
    <property type="project" value="InterPro"/>
</dbReference>
<comment type="cofactor">
    <cofactor evidence="6">
        <name>Zn(2+)</name>
        <dbReference type="ChEBI" id="CHEBI:29105"/>
    </cofactor>
    <text evidence="6">Binds 1 zinc ion.</text>
</comment>
<dbReference type="eggNOG" id="COG1164">
    <property type="taxonomic scope" value="Bacteria"/>
</dbReference>
<dbReference type="InterPro" id="IPR042088">
    <property type="entry name" value="OligoPept_F_C"/>
</dbReference>
<dbReference type="GO" id="GO:0046872">
    <property type="term" value="F:metal ion binding"/>
    <property type="evidence" value="ECO:0007669"/>
    <property type="project" value="UniProtKB-UniRule"/>
</dbReference>